<dbReference type="EMBL" id="WTPW01004367">
    <property type="protein sequence ID" value="KAF0332930.1"/>
    <property type="molecule type" value="Genomic_DNA"/>
</dbReference>
<sequence length="107" mass="11741">MYDLEIDANLASQEKTVDTSKEGCNDQNLSNTRHDVENSNSANIEYIAVDHNCHENKARHCGTCGQVGHNARTCNLNNSSNNYAEDINQSPLPITDDNVGGLNSMNM</sequence>
<evidence type="ECO:0000259" key="3">
    <source>
        <dbReference type="PROSITE" id="PS50158"/>
    </source>
</evidence>
<dbReference type="GO" id="GO:0003676">
    <property type="term" value="F:nucleic acid binding"/>
    <property type="evidence" value="ECO:0007669"/>
    <property type="project" value="InterPro"/>
</dbReference>
<evidence type="ECO:0000256" key="1">
    <source>
        <dbReference type="PROSITE-ProRule" id="PRU00047"/>
    </source>
</evidence>
<feature type="non-terminal residue" evidence="4">
    <location>
        <position position="1"/>
    </location>
</feature>
<dbReference type="AlphaFoldDB" id="A0A8H3WTS8"/>
<gene>
    <name evidence="4" type="ORF">F8M41_018268</name>
</gene>
<feature type="region of interest" description="Disordered" evidence="2">
    <location>
        <begin position="87"/>
        <end position="107"/>
    </location>
</feature>
<evidence type="ECO:0000256" key="2">
    <source>
        <dbReference type="SAM" id="MobiDB-lite"/>
    </source>
</evidence>
<evidence type="ECO:0000313" key="5">
    <source>
        <dbReference type="Proteomes" id="UP000439903"/>
    </source>
</evidence>
<reference evidence="4 5" key="1">
    <citation type="journal article" date="2019" name="Environ. Microbiol.">
        <title>At the nexus of three kingdoms: the genome of the mycorrhizal fungus Gigaspora margarita provides insights into plant, endobacterial and fungal interactions.</title>
        <authorList>
            <person name="Venice F."/>
            <person name="Ghignone S."/>
            <person name="Salvioli di Fossalunga A."/>
            <person name="Amselem J."/>
            <person name="Novero M."/>
            <person name="Xianan X."/>
            <person name="Sedzielewska Toro K."/>
            <person name="Morin E."/>
            <person name="Lipzen A."/>
            <person name="Grigoriev I.V."/>
            <person name="Henrissat B."/>
            <person name="Martin F.M."/>
            <person name="Bonfante P."/>
        </authorList>
    </citation>
    <scope>NUCLEOTIDE SEQUENCE [LARGE SCALE GENOMIC DNA]</scope>
    <source>
        <strain evidence="4 5">BEG34</strain>
    </source>
</reference>
<proteinExistence type="predicted"/>
<evidence type="ECO:0000313" key="4">
    <source>
        <dbReference type="EMBL" id="KAF0332930.1"/>
    </source>
</evidence>
<feature type="region of interest" description="Disordered" evidence="2">
    <location>
        <begin position="1"/>
        <end position="37"/>
    </location>
</feature>
<keyword evidence="1" id="KW-0862">Zinc</keyword>
<keyword evidence="5" id="KW-1185">Reference proteome</keyword>
<dbReference type="InterPro" id="IPR001878">
    <property type="entry name" value="Znf_CCHC"/>
</dbReference>
<protein>
    <recommendedName>
        <fullName evidence="3">CCHC-type domain-containing protein</fullName>
    </recommendedName>
</protein>
<name>A0A8H3WTS8_GIGMA</name>
<feature type="domain" description="CCHC-type" evidence="3">
    <location>
        <begin position="61"/>
        <end position="74"/>
    </location>
</feature>
<comment type="caution">
    <text evidence="4">The sequence shown here is derived from an EMBL/GenBank/DDBJ whole genome shotgun (WGS) entry which is preliminary data.</text>
</comment>
<keyword evidence="1" id="KW-0479">Metal-binding</keyword>
<organism evidence="4 5">
    <name type="scientific">Gigaspora margarita</name>
    <dbReference type="NCBI Taxonomy" id="4874"/>
    <lineage>
        <taxon>Eukaryota</taxon>
        <taxon>Fungi</taxon>
        <taxon>Fungi incertae sedis</taxon>
        <taxon>Mucoromycota</taxon>
        <taxon>Glomeromycotina</taxon>
        <taxon>Glomeromycetes</taxon>
        <taxon>Diversisporales</taxon>
        <taxon>Gigasporaceae</taxon>
        <taxon>Gigaspora</taxon>
    </lineage>
</organism>
<dbReference type="PROSITE" id="PS50158">
    <property type="entry name" value="ZF_CCHC"/>
    <property type="match status" value="1"/>
</dbReference>
<accession>A0A8H3WTS8</accession>
<dbReference type="Proteomes" id="UP000439903">
    <property type="component" value="Unassembled WGS sequence"/>
</dbReference>
<feature type="compositionally biased region" description="Basic and acidic residues" evidence="2">
    <location>
        <begin position="15"/>
        <end position="24"/>
    </location>
</feature>
<dbReference type="OrthoDB" id="2429921at2759"/>
<dbReference type="GO" id="GO:0008270">
    <property type="term" value="F:zinc ion binding"/>
    <property type="evidence" value="ECO:0007669"/>
    <property type="project" value="UniProtKB-KW"/>
</dbReference>
<keyword evidence="1" id="KW-0863">Zinc-finger</keyword>